<reference evidence="1" key="1">
    <citation type="submission" date="2023-04" db="EMBL/GenBank/DDBJ databases">
        <title>Draft Genome sequencing of Naganishia species isolated from polar environments using Oxford Nanopore Technology.</title>
        <authorList>
            <person name="Leo P."/>
            <person name="Venkateswaran K."/>
        </authorList>
    </citation>
    <scope>NUCLEOTIDE SEQUENCE</scope>
    <source>
        <strain evidence="1">MNA-CCFEE 5423</strain>
    </source>
</reference>
<dbReference type="Proteomes" id="UP001227268">
    <property type="component" value="Unassembled WGS sequence"/>
</dbReference>
<accession>A0ACC2V4Z3</accession>
<evidence type="ECO:0000313" key="2">
    <source>
        <dbReference type="Proteomes" id="UP001227268"/>
    </source>
</evidence>
<keyword evidence="2" id="KW-1185">Reference proteome</keyword>
<comment type="caution">
    <text evidence="1">The sequence shown here is derived from an EMBL/GenBank/DDBJ whole genome shotgun (WGS) entry which is preliminary data.</text>
</comment>
<gene>
    <name evidence="1" type="ORF">QFC21_005958</name>
</gene>
<proteinExistence type="predicted"/>
<dbReference type="EMBL" id="JASBWT010000025">
    <property type="protein sequence ID" value="KAJ9094419.1"/>
    <property type="molecule type" value="Genomic_DNA"/>
</dbReference>
<sequence>MAGSTPTRDARSSRLGSKPYDRPSSASSSAANTPNKAAGGGGLLRSLVGKLYSPFGPKLRESVTNGKERIQEDSERNDERKQVQRSSEYTEKNGDSRDTTGESDNKMEFEEEDYQPIRPIQQAIESLQPITPEHSTRLLAQFMMDKQAYGQAGQQTPEEQQAISELLRRATEDSGKPSILGESGKDGAARSLSVSRTGRGLFNSPVREKGFVRSSSYDILSGSPSRNRASVRPNQGSPARSWRPLHASTLAQSQSKENNESSIQQSQSNLFQPQRIAAQSSNEQSSSHKSSNMPFASRQPSSLSKSTSIIVWITIDVQTKRTLSPSSAFTAKIDKVAGQSSSPSIKSAAARTLENLLSKAEAESDKKFNVEPISNPYEGYRFHIGSTSTPFVGTSRQPVTSSSSRPRTSLKPRARASLGGSEHVPDTSKMSDLDLITASWQAEQTNKRIRKSSPAAVSKGKSSEQSSDRMQVDESPIPRNSSRASASSTAPTRSSYSILERPQSPVKPPVGKSFSQDAQSTTPKQPPSTKSSAFDIISRTIAASAPTEQTPRTSVSFASLPTSEPAKLPEQSEILTSANQQPKIQTPDELVRRLDASALPVNTFRSLTGGEDLGKDTSALARQQALTTKSDKLPRFTFTFRMSETSTATATFAAAPPSTGFTGWGSGMTPQAGKGGNDMWECSTCMCKSPLTSTKCDVCSEPQPAAKVALSTASVGFTGWGSGAAPPSTSTDQWTCSLCMCKTASTSTKCEVCEAPRADGAAVLPKAAHVGFTGWGAGAQDKVKPASTWTCSTCQLQSKDSSSKCEMLDAKMQYNEMQ</sequence>
<protein>
    <submittedName>
        <fullName evidence="1">Uncharacterized protein</fullName>
    </submittedName>
</protein>
<name>A0ACC2V4Z3_9TREE</name>
<evidence type="ECO:0000313" key="1">
    <source>
        <dbReference type="EMBL" id="KAJ9094419.1"/>
    </source>
</evidence>
<organism evidence="1 2">
    <name type="scientific">Naganishia friedmannii</name>
    <dbReference type="NCBI Taxonomy" id="89922"/>
    <lineage>
        <taxon>Eukaryota</taxon>
        <taxon>Fungi</taxon>
        <taxon>Dikarya</taxon>
        <taxon>Basidiomycota</taxon>
        <taxon>Agaricomycotina</taxon>
        <taxon>Tremellomycetes</taxon>
        <taxon>Filobasidiales</taxon>
        <taxon>Filobasidiaceae</taxon>
        <taxon>Naganishia</taxon>
    </lineage>
</organism>